<reference evidence="2 3" key="1">
    <citation type="submission" date="2024-01" db="EMBL/GenBank/DDBJ databases">
        <title>Multi-omics insights into the function and evolution of sodium benzoate biodegradation pathways in Benzoatithermus flavus gen. nov., sp. nov. from hot spring.</title>
        <authorList>
            <person name="Hu C.-J."/>
            <person name="Li W.-J."/>
        </authorList>
    </citation>
    <scope>NUCLEOTIDE SEQUENCE [LARGE SCALE GENOMIC DNA]</scope>
    <source>
        <strain evidence="2 3">SYSU G07066</strain>
    </source>
</reference>
<dbReference type="EMBL" id="JBBLZC010000014">
    <property type="protein sequence ID" value="MEK0084330.1"/>
    <property type="molecule type" value="Genomic_DNA"/>
</dbReference>
<keyword evidence="1" id="KW-1133">Transmembrane helix</keyword>
<keyword evidence="3" id="KW-1185">Reference proteome</keyword>
<dbReference type="RefSeq" id="WP_418160182.1">
    <property type="nucleotide sequence ID" value="NZ_JBBLZC010000014.1"/>
</dbReference>
<sequence length="70" mass="7683">MPVIIFLLLAILVAQFGFWDTLQGILGAAAMLLLFVLLALATLVLIGWHAFRRLRRLGPMGGQRPPSVLD</sequence>
<keyword evidence="1" id="KW-0472">Membrane</keyword>
<evidence type="ECO:0000313" key="2">
    <source>
        <dbReference type="EMBL" id="MEK0084330.1"/>
    </source>
</evidence>
<accession>A0ABU8XV71</accession>
<proteinExistence type="predicted"/>
<evidence type="ECO:0000256" key="1">
    <source>
        <dbReference type="SAM" id="Phobius"/>
    </source>
</evidence>
<evidence type="ECO:0000313" key="3">
    <source>
        <dbReference type="Proteomes" id="UP001375743"/>
    </source>
</evidence>
<protein>
    <submittedName>
        <fullName evidence="2">Uncharacterized protein</fullName>
    </submittedName>
</protein>
<keyword evidence="1" id="KW-0812">Transmembrane</keyword>
<gene>
    <name evidence="2" type="ORF">U1T56_14325</name>
</gene>
<name>A0ABU8XV71_9PROT</name>
<organism evidence="2 3">
    <name type="scientific">Benzoatithermus flavus</name>
    <dbReference type="NCBI Taxonomy" id="3108223"/>
    <lineage>
        <taxon>Bacteria</taxon>
        <taxon>Pseudomonadati</taxon>
        <taxon>Pseudomonadota</taxon>
        <taxon>Alphaproteobacteria</taxon>
        <taxon>Geminicoccales</taxon>
        <taxon>Geminicoccaceae</taxon>
        <taxon>Benzoatithermus</taxon>
    </lineage>
</organism>
<comment type="caution">
    <text evidence="2">The sequence shown here is derived from an EMBL/GenBank/DDBJ whole genome shotgun (WGS) entry which is preliminary data.</text>
</comment>
<dbReference type="Proteomes" id="UP001375743">
    <property type="component" value="Unassembled WGS sequence"/>
</dbReference>
<feature type="transmembrane region" description="Helical" evidence="1">
    <location>
        <begin position="25"/>
        <end position="51"/>
    </location>
</feature>